<protein>
    <submittedName>
        <fullName evidence="2">Uncharacterized protein</fullName>
    </submittedName>
</protein>
<dbReference type="RefSeq" id="WP_376978389.1">
    <property type="nucleotide sequence ID" value="NZ_JBHSDQ010000006.1"/>
</dbReference>
<organism evidence="2 3">
    <name type="scientific">Arthrobacter sedimenti</name>
    <dbReference type="NCBI Taxonomy" id="2694931"/>
    <lineage>
        <taxon>Bacteria</taxon>
        <taxon>Bacillati</taxon>
        <taxon>Actinomycetota</taxon>
        <taxon>Actinomycetes</taxon>
        <taxon>Micrococcales</taxon>
        <taxon>Micrococcaceae</taxon>
        <taxon>Arthrobacter</taxon>
    </lineage>
</organism>
<keyword evidence="1" id="KW-0472">Membrane</keyword>
<comment type="caution">
    <text evidence="2">The sequence shown here is derived from an EMBL/GenBank/DDBJ whole genome shotgun (WGS) entry which is preliminary data.</text>
</comment>
<dbReference type="Proteomes" id="UP001595778">
    <property type="component" value="Unassembled WGS sequence"/>
</dbReference>
<reference evidence="3" key="1">
    <citation type="journal article" date="2019" name="Int. J. Syst. Evol. Microbiol.">
        <title>The Global Catalogue of Microorganisms (GCM) 10K type strain sequencing project: providing services to taxonomists for standard genome sequencing and annotation.</title>
        <authorList>
            <consortium name="The Broad Institute Genomics Platform"/>
            <consortium name="The Broad Institute Genome Sequencing Center for Infectious Disease"/>
            <person name="Wu L."/>
            <person name="Ma J."/>
        </authorList>
    </citation>
    <scope>NUCLEOTIDE SEQUENCE [LARGE SCALE GENOMIC DNA]</scope>
    <source>
        <strain evidence="3">PJ61</strain>
    </source>
</reference>
<sequence length="158" mass="15517">MESTQSAVPRTRGSALTSLAGPLATALGLAAHVAGGGAALAVVIIVALAALLGLGAVLLERLAPPQLPGWAVLAASAVAQQLLHLAFSAFSTASAVPLPGHDHGAGSAPDVPSSAAAAPAAHSLHLMLYLHAAAALGAAAVVAQWSRVSAWVRARIRT</sequence>
<proteinExistence type="predicted"/>
<feature type="transmembrane region" description="Helical" evidence="1">
    <location>
        <begin position="40"/>
        <end position="59"/>
    </location>
</feature>
<dbReference type="EMBL" id="JBHSDQ010000006">
    <property type="protein sequence ID" value="MFC4397258.1"/>
    <property type="molecule type" value="Genomic_DNA"/>
</dbReference>
<keyword evidence="3" id="KW-1185">Reference proteome</keyword>
<keyword evidence="1" id="KW-1133">Transmembrane helix</keyword>
<evidence type="ECO:0000313" key="2">
    <source>
        <dbReference type="EMBL" id="MFC4397258.1"/>
    </source>
</evidence>
<feature type="transmembrane region" description="Helical" evidence="1">
    <location>
        <begin position="71"/>
        <end position="90"/>
    </location>
</feature>
<keyword evidence="1" id="KW-0812">Transmembrane</keyword>
<name>A0ABV8WQ17_9MICC</name>
<evidence type="ECO:0000256" key="1">
    <source>
        <dbReference type="SAM" id="Phobius"/>
    </source>
</evidence>
<evidence type="ECO:0000313" key="3">
    <source>
        <dbReference type="Proteomes" id="UP001595778"/>
    </source>
</evidence>
<gene>
    <name evidence="2" type="ORF">ACFO0G_14245</name>
</gene>
<feature type="transmembrane region" description="Helical" evidence="1">
    <location>
        <begin position="126"/>
        <end position="145"/>
    </location>
</feature>
<accession>A0ABV8WQ17</accession>